<sequence length="49" mass="5358">MSRAGGPFDSSAASGNNYPGWVKITHRKKMREPATYLQYGSCKKNGLPV</sequence>
<comment type="caution">
    <text evidence="1">The sequence shown here is derived from an EMBL/GenBank/DDBJ whole genome shotgun (WGS) entry which is preliminary data.</text>
</comment>
<evidence type="ECO:0000313" key="2">
    <source>
        <dbReference type="Proteomes" id="UP001290861"/>
    </source>
</evidence>
<dbReference type="RefSeq" id="WP_322608035.1">
    <property type="nucleotide sequence ID" value="NZ_JARVCO010000007.1"/>
</dbReference>
<protein>
    <submittedName>
        <fullName evidence="1">Uncharacterized protein</fullName>
    </submittedName>
</protein>
<organism evidence="1 2">
    <name type="scientific">Pontiella agarivorans</name>
    <dbReference type="NCBI Taxonomy" id="3038953"/>
    <lineage>
        <taxon>Bacteria</taxon>
        <taxon>Pseudomonadati</taxon>
        <taxon>Kiritimatiellota</taxon>
        <taxon>Kiritimatiellia</taxon>
        <taxon>Kiritimatiellales</taxon>
        <taxon>Pontiellaceae</taxon>
        <taxon>Pontiella</taxon>
    </lineage>
</organism>
<keyword evidence="2" id="KW-1185">Reference proteome</keyword>
<reference evidence="1 2" key="1">
    <citation type="journal article" date="2024" name="Appl. Environ. Microbiol.">
        <title>Pontiella agarivorans sp. nov., a novel marine anaerobic bacterium capable of degrading macroalgal polysaccharides and fixing nitrogen.</title>
        <authorList>
            <person name="Liu N."/>
            <person name="Kivenson V."/>
            <person name="Peng X."/>
            <person name="Cui Z."/>
            <person name="Lankiewicz T.S."/>
            <person name="Gosselin K.M."/>
            <person name="English C.J."/>
            <person name="Blair E.M."/>
            <person name="O'Malley M.A."/>
            <person name="Valentine D.L."/>
        </authorList>
    </citation>
    <scope>NUCLEOTIDE SEQUENCE [LARGE SCALE GENOMIC DNA]</scope>
    <source>
        <strain evidence="1 2">NLcol2</strain>
    </source>
</reference>
<dbReference type="Proteomes" id="UP001290861">
    <property type="component" value="Unassembled WGS sequence"/>
</dbReference>
<evidence type="ECO:0000313" key="1">
    <source>
        <dbReference type="EMBL" id="MDZ8118237.1"/>
    </source>
</evidence>
<accession>A0ABU5MVP5</accession>
<dbReference type="EMBL" id="JARVCO010000007">
    <property type="protein sequence ID" value="MDZ8118237.1"/>
    <property type="molecule type" value="Genomic_DNA"/>
</dbReference>
<proteinExistence type="predicted"/>
<name>A0ABU5MVP5_9BACT</name>
<gene>
    <name evidence="1" type="ORF">P9H32_06300</name>
</gene>